<feature type="compositionally biased region" description="Basic and acidic residues" evidence="1">
    <location>
        <begin position="401"/>
        <end position="417"/>
    </location>
</feature>
<dbReference type="GO" id="GO:0006308">
    <property type="term" value="P:DNA catabolic process"/>
    <property type="evidence" value="ECO:0007669"/>
    <property type="project" value="InterPro"/>
</dbReference>
<dbReference type="EMBL" id="VIFM01000055">
    <property type="protein sequence ID" value="TQF14911.1"/>
    <property type="molecule type" value="Genomic_DNA"/>
</dbReference>
<name>A0A540X0W0_9BACT</name>
<dbReference type="InterPro" id="IPR020579">
    <property type="entry name" value="Exonuc_VII_lsu_C"/>
</dbReference>
<accession>A0A540X0W0</accession>
<gene>
    <name evidence="3" type="ORF">FJV41_16090</name>
</gene>
<comment type="caution">
    <text evidence="3">The sequence shown here is derived from an EMBL/GenBank/DDBJ whole genome shotgun (WGS) entry which is preliminary data.</text>
</comment>
<dbReference type="RefSeq" id="WP_141643372.1">
    <property type="nucleotide sequence ID" value="NZ_VIFM01000055.1"/>
</dbReference>
<feature type="compositionally biased region" description="Basic residues" evidence="1">
    <location>
        <begin position="1"/>
        <end position="18"/>
    </location>
</feature>
<dbReference type="GO" id="GO:0009318">
    <property type="term" value="C:exodeoxyribonuclease VII complex"/>
    <property type="evidence" value="ECO:0007669"/>
    <property type="project" value="InterPro"/>
</dbReference>
<feature type="region of interest" description="Disordered" evidence="1">
    <location>
        <begin position="382"/>
        <end position="437"/>
    </location>
</feature>
<proteinExistence type="predicted"/>
<evidence type="ECO:0000313" key="3">
    <source>
        <dbReference type="EMBL" id="TQF14911.1"/>
    </source>
</evidence>
<dbReference type="AlphaFoldDB" id="A0A540X0W0"/>
<reference evidence="3 4" key="1">
    <citation type="submission" date="2019-06" db="EMBL/GenBank/DDBJ databases">
        <authorList>
            <person name="Livingstone P."/>
            <person name="Whitworth D."/>
        </authorList>
    </citation>
    <scope>NUCLEOTIDE SEQUENCE [LARGE SCALE GENOMIC DNA]</scope>
    <source>
        <strain evidence="3 4">AM401</strain>
    </source>
</reference>
<evidence type="ECO:0000313" key="4">
    <source>
        <dbReference type="Proteomes" id="UP000315369"/>
    </source>
</evidence>
<evidence type="ECO:0000256" key="1">
    <source>
        <dbReference type="SAM" id="MobiDB-lite"/>
    </source>
</evidence>
<protein>
    <recommendedName>
        <fullName evidence="2">Exonuclease VII large subunit C-terminal domain-containing protein</fullName>
    </recommendedName>
</protein>
<feature type="compositionally biased region" description="Basic residues" evidence="1">
    <location>
        <begin position="390"/>
        <end position="400"/>
    </location>
</feature>
<organism evidence="3 4">
    <name type="scientific">Myxococcus llanfairpwllgwyngyllgogerychwyrndrobwllllantysiliogogogochensis</name>
    <dbReference type="NCBI Taxonomy" id="2590453"/>
    <lineage>
        <taxon>Bacteria</taxon>
        <taxon>Pseudomonadati</taxon>
        <taxon>Myxococcota</taxon>
        <taxon>Myxococcia</taxon>
        <taxon>Myxococcales</taxon>
        <taxon>Cystobacterineae</taxon>
        <taxon>Myxococcaceae</taxon>
        <taxon>Myxococcus</taxon>
    </lineage>
</organism>
<dbReference type="PANTHER" id="PTHR30008:SF0">
    <property type="entry name" value="EXODEOXYRIBONUCLEASE 7 LARGE SUBUNIT"/>
    <property type="match status" value="1"/>
</dbReference>
<dbReference type="GO" id="GO:0008855">
    <property type="term" value="F:exodeoxyribonuclease VII activity"/>
    <property type="evidence" value="ECO:0007669"/>
    <property type="project" value="InterPro"/>
</dbReference>
<dbReference type="PANTHER" id="PTHR30008">
    <property type="entry name" value="EXODEOXYRIBONUCLEASE 7 LARGE SUBUNIT"/>
    <property type="match status" value="1"/>
</dbReference>
<feature type="region of interest" description="Disordered" evidence="1">
    <location>
        <begin position="1"/>
        <end position="27"/>
    </location>
</feature>
<evidence type="ECO:0000259" key="2">
    <source>
        <dbReference type="Pfam" id="PF02601"/>
    </source>
</evidence>
<dbReference type="OrthoDB" id="9802795at2"/>
<dbReference type="InterPro" id="IPR003753">
    <property type="entry name" value="Exonuc_VII_L"/>
</dbReference>
<feature type="domain" description="Exonuclease VII large subunit C-terminal" evidence="2">
    <location>
        <begin position="142"/>
        <end position="274"/>
    </location>
</feature>
<keyword evidence="4" id="KW-1185">Reference proteome</keyword>
<dbReference type="Proteomes" id="UP000315369">
    <property type="component" value="Unassembled WGS sequence"/>
</dbReference>
<feature type="region of interest" description="Disordered" evidence="1">
    <location>
        <begin position="280"/>
        <end position="333"/>
    </location>
</feature>
<dbReference type="Pfam" id="PF02601">
    <property type="entry name" value="Exonuc_VII_L"/>
    <property type="match status" value="1"/>
</dbReference>
<sequence length="437" mass="47078">MKGIRRSTGRGRSSKKKSQFQAVARDAHGPSHFEAEVISVRSGDHGYCFLWLLRTSDDVNINAMLSSHLALPQEGDMVLVWGGFEENPKAKTLPKPVRLRVTSITQLGRKSARHNEWSDALKSVLVGHVPMKETRTIRRPVIVTGRNTAGETDIRNELKGAESLDPGFPMFEYVDLNAPESIAAGVRQAARVSDVRAIVLARGGTSEKWQLLPFSHPAVVRAVAEVAKFIPVVVAIGHADDHPLCEQSASFTVTAPSAVGSLFRILNQEREDRLRRDAVEKAHARPGYEGAARGANAPAQSQLRSEDAGREANVPVQTPSDSRGAVPDAPRTTSWRRHRWKLALTGLVALSAVVGMATWGLSNEAPTEAPPPHAPAAVVTTVAPVQPAPPKRKKTKPKAKPIKEVPAGDRGTADAGRESSPAATEAPQALNPIDVFE</sequence>